<proteinExistence type="predicted"/>
<accession>A0A0D2AK78</accession>
<dbReference type="STRING" id="253628.A0A0D2AK78"/>
<feature type="compositionally biased region" description="Basic and acidic residues" evidence="1">
    <location>
        <begin position="194"/>
        <end position="214"/>
    </location>
</feature>
<dbReference type="InParanoid" id="A0A0D2AK78"/>
<dbReference type="RefSeq" id="XP_016209248.1">
    <property type="nucleotide sequence ID" value="XM_016362899.1"/>
</dbReference>
<protein>
    <submittedName>
        <fullName evidence="4">Uncharacterized protein</fullName>
    </submittedName>
</protein>
<name>A0A0D2AK78_9PEZI</name>
<keyword evidence="3" id="KW-0732">Signal</keyword>
<keyword evidence="5" id="KW-1185">Reference proteome</keyword>
<feature type="region of interest" description="Disordered" evidence="1">
    <location>
        <begin position="464"/>
        <end position="531"/>
    </location>
</feature>
<feature type="chain" id="PRO_5002238406" evidence="3">
    <location>
        <begin position="21"/>
        <end position="531"/>
    </location>
</feature>
<feature type="compositionally biased region" description="Basic and acidic residues" evidence="1">
    <location>
        <begin position="394"/>
        <end position="404"/>
    </location>
</feature>
<feature type="transmembrane region" description="Helical" evidence="2">
    <location>
        <begin position="73"/>
        <end position="98"/>
    </location>
</feature>
<feature type="region of interest" description="Disordered" evidence="1">
    <location>
        <begin position="144"/>
        <end position="166"/>
    </location>
</feature>
<gene>
    <name evidence="4" type="ORF">PV09_08923</name>
</gene>
<feature type="compositionally biased region" description="Low complexity" evidence="1">
    <location>
        <begin position="478"/>
        <end position="492"/>
    </location>
</feature>
<organism evidence="4 5">
    <name type="scientific">Verruconis gallopava</name>
    <dbReference type="NCBI Taxonomy" id="253628"/>
    <lineage>
        <taxon>Eukaryota</taxon>
        <taxon>Fungi</taxon>
        <taxon>Dikarya</taxon>
        <taxon>Ascomycota</taxon>
        <taxon>Pezizomycotina</taxon>
        <taxon>Dothideomycetes</taxon>
        <taxon>Pleosporomycetidae</taxon>
        <taxon>Venturiales</taxon>
        <taxon>Sympoventuriaceae</taxon>
        <taxon>Verruconis</taxon>
    </lineage>
</organism>
<evidence type="ECO:0000256" key="2">
    <source>
        <dbReference type="SAM" id="Phobius"/>
    </source>
</evidence>
<dbReference type="EMBL" id="KN847578">
    <property type="protein sequence ID" value="KIV99378.1"/>
    <property type="molecule type" value="Genomic_DNA"/>
</dbReference>
<feature type="compositionally biased region" description="Low complexity" evidence="1">
    <location>
        <begin position="254"/>
        <end position="265"/>
    </location>
</feature>
<dbReference type="AlphaFoldDB" id="A0A0D2AK78"/>
<sequence length="531" mass="58074">MLRRAAALLTAPLLLSIANAQGTVVVTAASATVTCTRFHRTGFWDVDIDNWPALPPECGPPLSFNAIRNKSKLPAQICGLVGAYIFFLVATGTLLLTWGRRLRKRAEQATGALKEIEMMNKSDYGLASPAPSHGSWFRKGLKHLSHSSSNKSPHPDYPKSPGIESVNSFDDRVIQKDREAAQQEMDRLYAAVAKHEEARRSQARISKAESRESMRSAVTTTDAISAAGPKLPPAPDARKNLRVQISELPPREIPNSPRSPRSMNSQGVPKSPYRAIYPSFPSPGAYSFTSSHQPATPMTPFSPGRVELPDDMYPASPPPKHVHMQIPPKSSGNDSSSSNKSKKLQAIKNLRIGGNSDANAEDRQPLSPTTPAGAPHGYAEPMSAKTFATNESEDYSRERLDEPRPLPASRPTLQISLPSSPKANRSPVGGTLPLRAFQNSSGDYPMSPGPVKQTILERKNDRIGRGPLTARTPRTGVPMTPYTPYMPFTPITPVTPGLMSRKMRKERIKAQGQRVLMEEDEVPDEDEMWQG</sequence>
<feature type="compositionally biased region" description="Polar residues" evidence="1">
    <location>
        <begin position="411"/>
        <end position="423"/>
    </location>
</feature>
<evidence type="ECO:0000256" key="1">
    <source>
        <dbReference type="SAM" id="MobiDB-lite"/>
    </source>
</evidence>
<evidence type="ECO:0000313" key="4">
    <source>
        <dbReference type="EMBL" id="KIV99378.1"/>
    </source>
</evidence>
<reference evidence="4 5" key="1">
    <citation type="submission" date="2015-01" db="EMBL/GenBank/DDBJ databases">
        <title>The Genome Sequence of Ochroconis gallopava CBS43764.</title>
        <authorList>
            <consortium name="The Broad Institute Genomics Platform"/>
            <person name="Cuomo C."/>
            <person name="de Hoog S."/>
            <person name="Gorbushina A."/>
            <person name="Stielow B."/>
            <person name="Teixiera M."/>
            <person name="Abouelleil A."/>
            <person name="Chapman S.B."/>
            <person name="Priest M."/>
            <person name="Young S.K."/>
            <person name="Wortman J."/>
            <person name="Nusbaum C."/>
            <person name="Birren B."/>
        </authorList>
    </citation>
    <scope>NUCLEOTIDE SEQUENCE [LARGE SCALE GENOMIC DNA]</scope>
    <source>
        <strain evidence="4 5">CBS 43764</strain>
    </source>
</reference>
<evidence type="ECO:0000313" key="5">
    <source>
        <dbReference type="Proteomes" id="UP000053259"/>
    </source>
</evidence>
<evidence type="ECO:0000256" key="3">
    <source>
        <dbReference type="SAM" id="SignalP"/>
    </source>
</evidence>
<dbReference type="Proteomes" id="UP000053259">
    <property type="component" value="Unassembled WGS sequence"/>
</dbReference>
<feature type="signal peptide" evidence="3">
    <location>
        <begin position="1"/>
        <end position="20"/>
    </location>
</feature>
<feature type="compositionally biased region" description="Acidic residues" evidence="1">
    <location>
        <begin position="518"/>
        <end position="531"/>
    </location>
</feature>
<dbReference type="VEuPathDB" id="FungiDB:PV09_08923"/>
<dbReference type="HOGENOM" id="CLU_030055_0_0_1"/>
<feature type="region of interest" description="Disordered" evidence="1">
    <location>
        <begin position="194"/>
        <end position="448"/>
    </location>
</feature>
<feature type="compositionally biased region" description="Low complexity" evidence="1">
    <location>
        <begin position="329"/>
        <end position="339"/>
    </location>
</feature>
<keyword evidence="2" id="KW-1133">Transmembrane helix</keyword>
<feature type="compositionally biased region" description="Polar residues" evidence="1">
    <location>
        <begin position="287"/>
        <end position="296"/>
    </location>
</feature>
<dbReference type="OrthoDB" id="4524805at2759"/>
<dbReference type="GeneID" id="27316896"/>
<keyword evidence="2" id="KW-0472">Membrane</keyword>
<keyword evidence="2" id="KW-0812">Transmembrane</keyword>